<dbReference type="GO" id="GO:0070006">
    <property type="term" value="F:metalloaminopeptidase activity"/>
    <property type="evidence" value="ECO:0007669"/>
    <property type="project" value="UniProtKB-UniRule"/>
</dbReference>
<comment type="similarity">
    <text evidence="6">Belongs to the peptidase M24A family. Methionine aminopeptidase type 1 subfamily.</text>
</comment>
<dbReference type="InterPro" id="IPR036005">
    <property type="entry name" value="Creatinase/aminopeptidase-like"/>
</dbReference>
<dbReference type="HAMAP" id="MF_01974">
    <property type="entry name" value="MetAP_1"/>
    <property type="match status" value="1"/>
</dbReference>
<dbReference type="PANTHER" id="PTHR43330:SF27">
    <property type="entry name" value="METHIONINE AMINOPEPTIDASE"/>
    <property type="match status" value="1"/>
</dbReference>
<dbReference type="GO" id="GO:0005829">
    <property type="term" value="C:cytosol"/>
    <property type="evidence" value="ECO:0007669"/>
    <property type="project" value="TreeGrafter"/>
</dbReference>
<feature type="binding site" evidence="6">
    <location>
        <position position="100"/>
    </location>
    <ligand>
        <name>a divalent metal cation</name>
        <dbReference type="ChEBI" id="CHEBI:60240"/>
        <label>1</label>
    </ligand>
</feature>
<comment type="catalytic activity">
    <reaction evidence="6 7">
        <text>Release of N-terminal amino acids, preferentially methionine, from peptides and arylamides.</text>
        <dbReference type="EC" id="3.4.11.18"/>
    </reaction>
</comment>
<dbReference type="CDD" id="cd01086">
    <property type="entry name" value="MetAP1"/>
    <property type="match status" value="1"/>
</dbReference>
<feature type="binding site" evidence="6">
    <location>
        <position position="181"/>
    </location>
    <ligand>
        <name>substrate</name>
    </ligand>
</feature>
<dbReference type="Pfam" id="PF00557">
    <property type="entry name" value="Peptidase_M24"/>
    <property type="match status" value="1"/>
</dbReference>
<comment type="caution">
    <text evidence="9">The sequence shown here is derived from an EMBL/GenBank/DDBJ whole genome shotgun (WGS) entry which is preliminary data.</text>
</comment>
<keyword evidence="3 6" id="KW-0645">Protease</keyword>
<dbReference type="AlphaFoldDB" id="A0A2H0RIY2"/>
<evidence type="ECO:0000256" key="1">
    <source>
        <dbReference type="ARBA" id="ARBA00002521"/>
    </source>
</evidence>
<keyword evidence="5 6" id="KW-0378">Hydrolase</keyword>
<feature type="binding site" evidence="6">
    <location>
        <position position="83"/>
    </location>
    <ligand>
        <name>substrate</name>
    </ligand>
</feature>
<evidence type="ECO:0000256" key="5">
    <source>
        <dbReference type="ARBA" id="ARBA00022801"/>
    </source>
</evidence>
<feature type="binding site" evidence="6">
    <location>
        <position position="207"/>
    </location>
    <ligand>
        <name>a divalent metal cation</name>
        <dbReference type="ChEBI" id="CHEBI:60240"/>
        <label>2</label>
        <note>catalytic</note>
    </ligand>
</feature>
<keyword evidence="2 6" id="KW-0031">Aminopeptidase</keyword>
<feature type="binding site" evidence="6">
    <location>
        <position position="238"/>
    </location>
    <ligand>
        <name>a divalent metal cation</name>
        <dbReference type="ChEBI" id="CHEBI:60240"/>
        <label>1</label>
    </ligand>
</feature>
<evidence type="ECO:0000256" key="3">
    <source>
        <dbReference type="ARBA" id="ARBA00022670"/>
    </source>
</evidence>
<feature type="domain" description="Peptidase M24" evidence="8">
    <location>
        <begin position="12"/>
        <end position="244"/>
    </location>
</feature>
<dbReference type="Gene3D" id="3.90.230.10">
    <property type="entry name" value="Creatinase/methionine aminopeptidase superfamily"/>
    <property type="match status" value="1"/>
</dbReference>
<gene>
    <name evidence="6 9" type="primary">map</name>
    <name evidence="9" type="ORF">COV08_00385</name>
</gene>
<evidence type="ECO:0000256" key="4">
    <source>
        <dbReference type="ARBA" id="ARBA00022723"/>
    </source>
</evidence>
<proteinExistence type="inferred from homology"/>
<comment type="cofactor">
    <cofactor evidence="6">
        <name>Co(2+)</name>
        <dbReference type="ChEBI" id="CHEBI:48828"/>
    </cofactor>
    <cofactor evidence="6">
        <name>Zn(2+)</name>
        <dbReference type="ChEBI" id="CHEBI:29105"/>
    </cofactor>
    <cofactor evidence="6">
        <name>Mn(2+)</name>
        <dbReference type="ChEBI" id="CHEBI:29035"/>
    </cofactor>
    <cofactor evidence="6">
        <name>Fe(2+)</name>
        <dbReference type="ChEBI" id="CHEBI:29033"/>
    </cofactor>
    <text evidence="6">Binds 2 divalent metal cations per subunit. Has a high-affinity and a low affinity metal-binding site. The true nature of the physiological cofactor is under debate. The enzyme is active with cobalt, zinc, manganese or divalent iron ions. Most likely, methionine aminopeptidases function as mononuclear Fe(2+)-metalloproteases under physiological conditions, and the catalytically relevant metal-binding site has been assigned to the histidine-containing high-affinity site.</text>
</comment>
<comment type="function">
    <text evidence="1 6">Removes the N-terminal methionine from nascent proteins. The N-terminal methionine is often cleaved when the second residue in the primary sequence is small and uncharged (Met-Ala-, Cys, Gly, Pro, Ser, Thr, or Val). Requires deformylation of the N(alpha)-formylated initiator methionine before it can be hydrolyzed.</text>
</comment>
<protein>
    <recommendedName>
        <fullName evidence="6 7">Methionine aminopeptidase</fullName>
        <shortName evidence="6">MAP</shortName>
        <shortName evidence="6">MetAP</shortName>
        <ecNumber evidence="6 7">3.4.11.18</ecNumber>
    </recommendedName>
    <alternativeName>
        <fullName evidence="6">Peptidase M</fullName>
    </alternativeName>
</protein>
<feature type="binding site" evidence="6">
    <location>
        <position position="238"/>
    </location>
    <ligand>
        <name>a divalent metal cation</name>
        <dbReference type="ChEBI" id="CHEBI:60240"/>
        <label>2</label>
        <note>catalytic</note>
    </ligand>
</feature>
<feature type="binding site" evidence="6">
    <location>
        <position position="174"/>
    </location>
    <ligand>
        <name>a divalent metal cation</name>
        <dbReference type="ChEBI" id="CHEBI:60240"/>
        <label>2</label>
        <note>catalytic</note>
    </ligand>
</feature>
<evidence type="ECO:0000256" key="2">
    <source>
        <dbReference type="ARBA" id="ARBA00022438"/>
    </source>
</evidence>
<organism evidence="9 10">
    <name type="scientific">Candidatus Vogelbacteria bacterium CG10_big_fil_rev_8_21_14_0_10_49_38</name>
    <dbReference type="NCBI Taxonomy" id="1975043"/>
    <lineage>
        <taxon>Bacteria</taxon>
        <taxon>Candidatus Vogeliibacteriota</taxon>
    </lineage>
</organism>
<evidence type="ECO:0000313" key="9">
    <source>
        <dbReference type="EMBL" id="PIR46376.1"/>
    </source>
</evidence>
<dbReference type="GO" id="GO:0006508">
    <property type="term" value="P:proteolysis"/>
    <property type="evidence" value="ECO:0007669"/>
    <property type="project" value="UniProtKB-KW"/>
</dbReference>
<feature type="binding site" evidence="6">
    <location>
        <position position="111"/>
    </location>
    <ligand>
        <name>a divalent metal cation</name>
        <dbReference type="ChEBI" id="CHEBI:60240"/>
        <label>2</label>
        <note>catalytic</note>
    </ligand>
</feature>
<dbReference type="InterPro" id="IPR002467">
    <property type="entry name" value="Pept_M24A_MAP1"/>
</dbReference>
<dbReference type="GO" id="GO:0046872">
    <property type="term" value="F:metal ion binding"/>
    <property type="evidence" value="ECO:0007669"/>
    <property type="project" value="UniProtKB-UniRule"/>
</dbReference>
<dbReference type="InterPro" id="IPR000994">
    <property type="entry name" value="Pept_M24"/>
</dbReference>
<dbReference type="EMBL" id="PCYK01000003">
    <property type="protein sequence ID" value="PIR46376.1"/>
    <property type="molecule type" value="Genomic_DNA"/>
</dbReference>
<evidence type="ECO:0000256" key="7">
    <source>
        <dbReference type="RuleBase" id="RU003653"/>
    </source>
</evidence>
<evidence type="ECO:0000313" key="10">
    <source>
        <dbReference type="Proteomes" id="UP000230431"/>
    </source>
</evidence>
<reference evidence="9 10" key="1">
    <citation type="submission" date="2017-09" db="EMBL/GenBank/DDBJ databases">
        <title>Depth-based differentiation of microbial function through sediment-hosted aquifers and enrichment of novel symbionts in the deep terrestrial subsurface.</title>
        <authorList>
            <person name="Probst A.J."/>
            <person name="Ladd B."/>
            <person name="Jarett J.K."/>
            <person name="Geller-Mcgrath D.E."/>
            <person name="Sieber C.M."/>
            <person name="Emerson J.B."/>
            <person name="Anantharaman K."/>
            <person name="Thomas B.C."/>
            <person name="Malmstrom R."/>
            <person name="Stieglmeier M."/>
            <person name="Klingl A."/>
            <person name="Woyke T."/>
            <person name="Ryan C.M."/>
            <person name="Banfield J.F."/>
        </authorList>
    </citation>
    <scope>NUCLEOTIDE SEQUENCE [LARGE SCALE GENOMIC DNA]</scope>
    <source>
        <strain evidence="9">CG10_big_fil_rev_8_21_14_0_10_49_38</strain>
    </source>
</reference>
<evidence type="ECO:0000256" key="6">
    <source>
        <dbReference type="HAMAP-Rule" id="MF_01974"/>
    </source>
</evidence>
<dbReference type="PANTHER" id="PTHR43330">
    <property type="entry name" value="METHIONINE AMINOPEPTIDASE"/>
    <property type="match status" value="1"/>
</dbReference>
<dbReference type="PRINTS" id="PR00599">
    <property type="entry name" value="MAPEPTIDASE"/>
</dbReference>
<dbReference type="GO" id="GO:0004239">
    <property type="term" value="F:initiator methionyl aminopeptidase activity"/>
    <property type="evidence" value="ECO:0007669"/>
    <property type="project" value="UniProtKB-UniRule"/>
</dbReference>
<dbReference type="EC" id="3.4.11.18" evidence="6 7"/>
<comment type="subunit">
    <text evidence="6">Monomer.</text>
</comment>
<accession>A0A2H0RIY2</accession>
<name>A0A2H0RIY2_9BACT</name>
<dbReference type="SUPFAM" id="SSF55920">
    <property type="entry name" value="Creatinase/aminopeptidase"/>
    <property type="match status" value="1"/>
</dbReference>
<sequence length="253" mass="26198">MIRPKTEAEVAILREGGRRLASILDQIKAAVKPGLETETLENLARHLIEAGGDEPAFLGYRPAGARKPYPAALCVSVNDEIVHGLPGREALQAGDVVSLDLGLRHRGLVTDMAVTVPVGKVSPKTMAMIRAAEAGLTAGIEAALPGAKVGDVGAAVEQAVKAAGFKVVRELSGHGVGYDVHEEPFVPNFGRAGTGPVLVPGLVIAIEPMATAGRGEIRVLPDGFTLATTDGALATHAERTIVVTDHGPEILTI</sequence>
<keyword evidence="4 6" id="KW-0479">Metal-binding</keyword>
<feature type="binding site" evidence="6">
    <location>
        <position position="111"/>
    </location>
    <ligand>
        <name>a divalent metal cation</name>
        <dbReference type="ChEBI" id="CHEBI:60240"/>
        <label>1</label>
    </ligand>
</feature>
<dbReference type="Proteomes" id="UP000230431">
    <property type="component" value="Unassembled WGS sequence"/>
</dbReference>
<dbReference type="NCBIfam" id="TIGR00500">
    <property type="entry name" value="met_pdase_I"/>
    <property type="match status" value="1"/>
</dbReference>
<evidence type="ECO:0000259" key="8">
    <source>
        <dbReference type="Pfam" id="PF00557"/>
    </source>
</evidence>
<dbReference type="InterPro" id="IPR001714">
    <property type="entry name" value="Pept_M24_MAP"/>
</dbReference>